<gene>
    <name evidence="3" type="ORF">EUB48_14425</name>
</gene>
<organism evidence="3 4">
    <name type="scientific">Rhodoferax sediminis</name>
    <dbReference type="NCBI Taxonomy" id="2509614"/>
    <lineage>
        <taxon>Bacteria</taxon>
        <taxon>Pseudomonadati</taxon>
        <taxon>Pseudomonadota</taxon>
        <taxon>Betaproteobacteria</taxon>
        <taxon>Burkholderiales</taxon>
        <taxon>Comamonadaceae</taxon>
        <taxon>Rhodoferax</taxon>
    </lineage>
</organism>
<reference evidence="3 4" key="1">
    <citation type="submission" date="2019-01" db="EMBL/GenBank/DDBJ databases">
        <title>Genomic insights into a novel species Rhodoferax sp.</title>
        <authorList>
            <person name="Jin L."/>
        </authorList>
    </citation>
    <scope>NUCLEOTIDE SEQUENCE [LARGE SCALE GENOMIC DNA]</scope>
    <source>
        <strain evidence="3 4">CHu59-6-5</strain>
    </source>
</reference>
<feature type="transmembrane region" description="Helical" evidence="1">
    <location>
        <begin position="5"/>
        <end position="21"/>
    </location>
</feature>
<dbReference type="KEGG" id="rhf:EUB48_14425"/>
<dbReference type="Pfam" id="PF13239">
    <property type="entry name" value="2TM"/>
    <property type="match status" value="1"/>
</dbReference>
<feature type="domain" description="2TM" evidence="2">
    <location>
        <begin position="2"/>
        <end position="61"/>
    </location>
</feature>
<dbReference type="EMBL" id="CP035503">
    <property type="protein sequence ID" value="QDL39814.1"/>
    <property type="molecule type" value="Genomic_DNA"/>
</dbReference>
<keyword evidence="1" id="KW-1133">Transmembrane helix</keyword>
<evidence type="ECO:0000313" key="3">
    <source>
        <dbReference type="EMBL" id="QDL39814.1"/>
    </source>
</evidence>
<feature type="transmembrane region" description="Helical" evidence="1">
    <location>
        <begin position="27"/>
        <end position="48"/>
    </location>
</feature>
<dbReference type="Proteomes" id="UP000316798">
    <property type="component" value="Chromosome"/>
</dbReference>
<keyword evidence="1" id="KW-0812">Transmembrane</keyword>
<evidence type="ECO:0000259" key="2">
    <source>
        <dbReference type="Pfam" id="PF13239"/>
    </source>
</evidence>
<evidence type="ECO:0000313" key="4">
    <source>
        <dbReference type="Proteomes" id="UP000316798"/>
    </source>
</evidence>
<proteinExistence type="predicted"/>
<evidence type="ECO:0000256" key="1">
    <source>
        <dbReference type="SAM" id="Phobius"/>
    </source>
</evidence>
<dbReference type="AlphaFoldDB" id="A0A515DHD5"/>
<keyword evidence="1" id="KW-0472">Membrane</keyword>
<accession>A0A515DHD5</accession>
<sequence>MHAAVYLVVNTFLFLMSTYGLRERHWAIYPALGWGVGLALHWVSVFLLGNGSGLRESMVQKERERLQRRRDGF</sequence>
<dbReference type="InterPro" id="IPR025698">
    <property type="entry name" value="2TM_dom"/>
</dbReference>
<protein>
    <submittedName>
        <fullName evidence="3">2TM domain-containing protein</fullName>
    </submittedName>
</protein>
<name>A0A515DHD5_9BURK</name>
<keyword evidence="4" id="KW-1185">Reference proteome</keyword>
<dbReference type="OrthoDB" id="21915at2"/>